<comment type="catalytic activity">
    <reaction evidence="6 7">
        <text>D-xylulose + ATP = D-xylulose 5-phosphate + ADP + H(+)</text>
        <dbReference type="Rhea" id="RHEA:10964"/>
        <dbReference type="ChEBI" id="CHEBI:15378"/>
        <dbReference type="ChEBI" id="CHEBI:17140"/>
        <dbReference type="ChEBI" id="CHEBI:30616"/>
        <dbReference type="ChEBI" id="CHEBI:57737"/>
        <dbReference type="ChEBI" id="CHEBI:456216"/>
        <dbReference type="EC" id="2.7.1.17"/>
    </reaction>
</comment>
<dbReference type="AlphaFoldDB" id="A0A7V3YGB9"/>
<dbReference type="EC" id="2.7.1.17" evidence="6 7"/>
<dbReference type="GO" id="GO:0004856">
    <property type="term" value="F:D-xylulokinase activity"/>
    <property type="evidence" value="ECO:0007669"/>
    <property type="project" value="UniProtKB-UniRule"/>
</dbReference>
<keyword evidence="6 7" id="KW-0859">Xylose metabolism</keyword>
<keyword evidence="6 7" id="KW-0119">Carbohydrate metabolism</keyword>
<evidence type="ECO:0000259" key="8">
    <source>
        <dbReference type="Pfam" id="PF00370"/>
    </source>
</evidence>
<dbReference type="InterPro" id="IPR043129">
    <property type="entry name" value="ATPase_NBD"/>
</dbReference>
<evidence type="ECO:0000256" key="7">
    <source>
        <dbReference type="RuleBase" id="RU364073"/>
    </source>
</evidence>
<evidence type="ECO:0000313" key="10">
    <source>
        <dbReference type="EMBL" id="HGI30573.1"/>
    </source>
</evidence>
<dbReference type="SUPFAM" id="SSF53067">
    <property type="entry name" value="Actin-like ATPase domain"/>
    <property type="match status" value="2"/>
</dbReference>
<keyword evidence="5 6" id="KW-0067">ATP-binding</keyword>
<evidence type="ECO:0000256" key="1">
    <source>
        <dbReference type="ARBA" id="ARBA00009156"/>
    </source>
</evidence>
<dbReference type="EMBL" id="DTFV01000064">
    <property type="protein sequence ID" value="HGI30573.1"/>
    <property type="molecule type" value="Genomic_DNA"/>
</dbReference>
<dbReference type="Pfam" id="PF02782">
    <property type="entry name" value="FGGY_C"/>
    <property type="match status" value="1"/>
</dbReference>
<keyword evidence="2 6" id="KW-0808">Transferase</keyword>
<dbReference type="PANTHER" id="PTHR43095">
    <property type="entry name" value="SUGAR KINASE"/>
    <property type="match status" value="1"/>
</dbReference>
<dbReference type="InterPro" id="IPR006000">
    <property type="entry name" value="Xylulokinase"/>
</dbReference>
<proteinExistence type="inferred from homology"/>
<dbReference type="CDD" id="cd07808">
    <property type="entry name" value="ASKHA_NBD_FGGY_EcXK-like"/>
    <property type="match status" value="1"/>
</dbReference>
<evidence type="ECO:0000259" key="9">
    <source>
        <dbReference type="Pfam" id="PF02782"/>
    </source>
</evidence>
<evidence type="ECO:0000256" key="6">
    <source>
        <dbReference type="HAMAP-Rule" id="MF_02220"/>
    </source>
</evidence>
<protein>
    <recommendedName>
        <fullName evidence="6 7">Xylulose kinase</fullName>
        <shortName evidence="6 7">Xylulokinase</shortName>
        <ecNumber evidence="6 7">2.7.1.17</ecNumber>
    </recommendedName>
</protein>
<dbReference type="Pfam" id="PF00370">
    <property type="entry name" value="FGGY_N"/>
    <property type="match status" value="1"/>
</dbReference>
<dbReference type="InterPro" id="IPR018485">
    <property type="entry name" value="FGGY_C"/>
</dbReference>
<keyword evidence="3 6" id="KW-0547">Nucleotide-binding</keyword>
<dbReference type="NCBIfam" id="TIGR01312">
    <property type="entry name" value="XylB"/>
    <property type="match status" value="1"/>
</dbReference>
<keyword evidence="4 6" id="KW-0418">Kinase</keyword>
<dbReference type="PANTHER" id="PTHR43095:SF5">
    <property type="entry name" value="XYLULOSE KINASE"/>
    <property type="match status" value="1"/>
</dbReference>
<evidence type="ECO:0000256" key="5">
    <source>
        <dbReference type="ARBA" id="ARBA00022840"/>
    </source>
</evidence>
<feature type="binding site" evidence="6">
    <location>
        <begin position="79"/>
        <end position="80"/>
    </location>
    <ligand>
        <name>substrate</name>
    </ligand>
</feature>
<dbReference type="InterPro" id="IPR000577">
    <property type="entry name" value="Carb_kinase_FGGY"/>
</dbReference>
<dbReference type="GO" id="GO:0005524">
    <property type="term" value="F:ATP binding"/>
    <property type="evidence" value="ECO:0007669"/>
    <property type="project" value="UniProtKB-UniRule"/>
</dbReference>
<evidence type="ECO:0000256" key="3">
    <source>
        <dbReference type="ARBA" id="ARBA00022741"/>
    </source>
</evidence>
<dbReference type="InterPro" id="IPR050406">
    <property type="entry name" value="FGGY_Carb_Kinase"/>
</dbReference>
<dbReference type="GO" id="GO:0042732">
    <property type="term" value="P:D-xylose metabolic process"/>
    <property type="evidence" value="ECO:0007669"/>
    <property type="project" value="UniProtKB-KW"/>
</dbReference>
<gene>
    <name evidence="6 7 10" type="primary">xylB</name>
    <name evidence="10" type="ORF">ENV30_04595</name>
</gene>
<evidence type="ECO:0000256" key="4">
    <source>
        <dbReference type="ARBA" id="ARBA00022777"/>
    </source>
</evidence>
<feature type="domain" description="Carbohydrate kinase FGGY C-terminal" evidence="9">
    <location>
        <begin position="253"/>
        <end position="442"/>
    </location>
</feature>
<dbReference type="GO" id="GO:0005998">
    <property type="term" value="P:xylulose catabolic process"/>
    <property type="evidence" value="ECO:0007669"/>
    <property type="project" value="UniProtKB-UniRule"/>
</dbReference>
<organism evidence="10">
    <name type="scientific">Candidatus Caldatribacterium californiense</name>
    <dbReference type="NCBI Taxonomy" id="1454726"/>
    <lineage>
        <taxon>Bacteria</taxon>
        <taxon>Pseudomonadati</taxon>
        <taxon>Atribacterota</taxon>
        <taxon>Atribacteria</taxon>
        <taxon>Atribacterales</taxon>
        <taxon>Candidatus Caldatribacteriaceae</taxon>
        <taxon>Candidatus Caldatribacterium</taxon>
    </lineage>
</organism>
<reference evidence="10" key="1">
    <citation type="journal article" date="2020" name="mSystems">
        <title>Genome- and Community-Level Interaction Insights into Carbon Utilization and Element Cycling Functions of Hydrothermarchaeota in Hydrothermal Sediment.</title>
        <authorList>
            <person name="Zhou Z."/>
            <person name="Liu Y."/>
            <person name="Xu W."/>
            <person name="Pan J."/>
            <person name="Luo Z.H."/>
            <person name="Li M."/>
        </authorList>
    </citation>
    <scope>NUCLEOTIDE SEQUENCE [LARGE SCALE GENOMIC DNA]</scope>
    <source>
        <strain evidence="10">SpSt-747</strain>
    </source>
</reference>
<feature type="site" description="Important for activity" evidence="6">
    <location>
        <position position="8"/>
    </location>
</feature>
<feature type="domain" description="Carbohydrate kinase FGGY N-terminal" evidence="8">
    <location>
        <begin position="3"/>
        <end position="243"/>
    </location>
</feature>
<sequence>MEYFLGIDLGTQSVKVVCYDEEGNFVALASREYPILTPTPGYAEQHPETWWEKTREAIQEVLAALPEPTIRALSFSGQMHGTVMLDENLVPLCPAIIWADQRSHQEAREIREKAGEYLKLAGSDVATGFMAATLLWVRKNLPDVYRRIRFVLLPKDFLKVKLGLPPTTDVADASSTLLFNIRLRNWSEEILTTLGLDRAIFPPVHESTQVIGQVARNVREELGIKGPCLVVAGAGDQHCAALGNGVTDEGELLVTIGTGGQVFTPITQPLVDEKLRIHTFCHAIPGFWHLLGATLCAGLSLSWFKKSILDSGAHVFDFRNLDQEAQKVDAGCNGLLFFPYLIGERTPYMDPHARGAFVNLHLTHQRGHFVRAIMEGVGFGLRIAVEVFRELGVDFQRTVFSGGGARSNLWRRIIASILDMPLFTTQVREEAATGACILAMVGSGRFRSVDEATRVLVQYTHPTLPEPAWVEVYHRLYQKFRQGYTALRELSPGS</sequence>
<comment type="similarity">
    <text evidence="1 6 7">Belongs to the FGGY kinase family.</text>
</comment>
<feature type="active site" description="Proton acceptor" evidence="6">
    <location>
        <position position="236"/>
    </location>
</feature>
<dbReference type="Gene3D" id="3.30.420.40">
    <property type="match status" value="2"/>
</dbReference>
<dbReference type="PIRSF" id="PIRSF000538">
    <property type="entry name" value="GlpK"/>
    <property type="match status" value="1"/>
</dbReference>
<comment type="function">
    <text evidence="6">Catalyzes the phosphorylation of D-xylulose to D-xylulose 5-phosphate.</text>
</comment>
<evidence type="ECO:0000256" key="2">
    <source>
        <dbReference type="ARBA" id="ARBA00022679"/>
    </source>
</evidence>
<dbReference type="HAMAP" id="MF_02220">
    <property type="entry name" value="XylB"/>
    <property type="match status" value="1"/>
</dbReference>
<accession>A0A7V3YGB9</accession>
<comment type="caution">
    <text evidence="10">The sequence shown here is derived from an EMBL/GenBank/DDBJ whole genome shotgun (WGS) entry which is preliminary data.</text>
</comment>
<name>A0A7V3YGB9_9BACT</name>
<dbReference type="InterPro" id="IPR018484">
    <property type="entry name" value="FGGY_N"/>
</dbReference>